<sequence>MRVRLISAMPTTMAMPTTTTRAMRTITFAPDLNGA</sequence>
<reference evidence="1" key="1">
    <citation type="journal article" date="2021" name="Proc. Natl. Acad. Sci. U.S.A.">
        <title>A Catalog of Tens of Thousands of Viruses from Human Metagenomes Reveals Hidden Associations with Chronic Diseases.</title>
        <authorList>
            <person name="Tisza M.J."/>
            <person name="Buck C.B."/>
        </authorList>
    </citation>
    <scope>NUCLEOTIDE SEQUENCE</scope>
    <source>
        <strain evidence="1">Ct8aS59</strain>
    </source>
</reference>
<name>A0A8S5TSV5_9CAUD</name>
<protein>
    <submittedName>
        <fullName evidence="1">Uncharacterized protein</fullName>
    </submittedName>
</protein>
<organism evidence="1">
    <name type="scientific">Siphoviridae sp. ct8aS59</name>
    <dbReference type="NCBI Taxonomy" id="2825365"/>
    <lineage>
        <taxon>Viruses</taxon>
        <taxon>Duplodnaviria</taxon>
        <taxon>Heunggongvirae</taxon>
        <taxon>Uroviricota</taxon>
        <taxon>Caudoviricetes</taxon>
    </lineage>
</organism>
<accession>A0A8S5TSV5</accession>
<evidence type="ECO:0000313" key="1">
    <source>
        <dbReference type="EMBL" id="DAF85285.1"/>
    </source>
</evidence>
<dbReference type="EMBL" id="BK015922">
    <property type="protein sequence ID" value="DAF85285.1"/>
    <property type="molecule type" value="Genomic_DNA"/>
</dbReference>
<proteinExistence type="predicted"/>